<dbReference type="EMBL" id="ML119656">
    <property type="protein sequence ID" value="RPA84862.1"/>
    <property type="molecule type" value="Genomic_DNA"/>
</dbReference>
<sequence length="451" mass="51761">MRREKGPNHRSNNESPIELLPVELKLEILLLADFPTIFRLCKAAPSFSAVLRFHSRLVQSTVVRQQGHTKESLELLDRFRPCPSGMGILSITIFASIHSWLGEKDEFCCFAPPKEIENTQRKLSRNAGVIGCLEDALFLVKLEDFMDMLYSKARLFGHRTPQHRVLDLPTRWEDYTTSNASVSRYLENLRTEMQTPGDETEDDSETRAMIRKALLQFMIITTHFHDKSFAEETMSELGGDDEIGTLIRREDLSRRAWLSATRKKRRGCAYSTPPTVYDLSYVQRLSISEIATILSVATPVIHSLYSPPPSESQSSFDSKAEFWDLRVIRRFHLNRCTPSVYVAPHAEYATEMDEFAETEEADSFLYSYIWTVGAGAWRPEYRKKLADFEREVERFPELRMPAVCEARFKKKKIVASVPATKSISPTLGPVKHMKYHTVDILALKAERSFFS</sequence>
<protein>
    <recommendedName>
        <fullName evidence="3">F-box domain-containing protein</fullName>
    </recommendedName>
</protein>
<reference evidence="1 2" key="1">
    <citation type="journal article" date="2018" name="Nat. Ecol. Evol.">
        <title>Pezizomycetes genomes reveal the molecular basis of ectomycorrhizal truffle lifestyle.</title>
        <authorList>
            <person name="Murat C."/>
            <person name="Payen T."/>
            <person name="Noel B."/>
            <person name="Kuo A."/>
            <person name="Morin E."/>
            <person name="Chen J."/>
            <person name="Kohler A."/>
            <person name="Krizsan K."/>
            <person name="Balestrini R."/>
            <person name="Da Silva C."/>
            <person name="Montanini B."/>
            <person name="Hainaut M."/>
            <person name="Levati E."/>
            <person name="Barry K.W."/>
            <person name="Belfiori B."/>
            <person name="Cichocki N."/>
            <person name="Clum A."/>
            <person name="Dockter R.B."/>
            <person name="Fauchery L."/>
            <person name="Guy J."/>
            <person name="Iotti M."/>
            <person name="Le Tacon F."/>
            <person name="Lindquist E.A."/>
            <person name="Lipzen A."/>
            <person name="Malagnac F."/>
            <person name="Mello A."/>
            <person name="Molinier V."/>
            <person name="Miyauchi S."/>
            <person name="Poulain J."/>
            <person name="Riccioni C."/>
            <person name="Rubini A."/>
            <person name="Sitrit Y."/>
            <person name="Splivallo R."/>
            <person name="Traeger S."/>
            <person name="Wang M."/>
            <person name="Zifcakova L."/>
            <person name="Wipf D."/>
            <person name="Zambonelli A."/>
            <person name="Paolocci F."/>
            <person name="Nowrousian M."/>
            <person name="Ottonello S."/>
            <person name="Baldrian P."/>
            <person name="Spatafora J.W."/>
            <person name="Henrissat B."/>
            <person name="Nagy L.G."/>
            <person name="Aury J.M."/>
            <person name="Wincker P."/>
            <person name="Grigoriev I.V."/>
            <person name="Bonfante P."/>
            <person name="Martin F.M."/>
        </authorList>
    </citation>
    <scope>NUCLEOTIDE SEQUENCE [LARGE SCALE GENOMIC DNA]</scope>
    <source>
        <strain evidence="1 2">RN42</strain>
    </source>
</reference>
<name>A0A3N4IFC9_ASCIM</name>
<dbReference type="Proteomes" id="UP000275078">
    <property type="component" value="Unassembled WGS sequence"/>
</dbReference>
<organism evidence="1 2">
    <name type="scientific">Ascobolus immersus RN42</name>
    <dbReference type="NCBI Taxonomy" id="1160509"/>
    <lineage>
        <taxon>Eukaryota</taxon>
        <taxon>Fungi</taxon>
        <taxon>Dikarya</taxon>
        <taxon>Ascomycota</taxon>
        <taxon>Pezizomycotina</taxon>
        <taxon>Pezizomycetes</taxon>
        <taxon>Pezizales</taxon>
        <taxon>Ascobolaceae</taxon>
        <taxon>Ascobolus</taxon>
    </lineage>
</organism>
<evidence type="ECO:0008006" key="3">
    <source>
        <dbReference type="Google" id="ProtNLM"/>
    </source>
</evidence>
<accession>A0A3N4IFC9</accession>
<evidence type="ECO:0000313" key="2">
    <source>
        <dbReference type="Proteomes" id="UP000275078"/>
    </source>
</evidence>
<keyword evidence="2" id="KW-1185">Reference proteome</keyword>
<evidence type="ECO:0000313" key="1">
    <source>
        <dbReference type="EMBL" id="RPA84862.1"/>
    </source>
</evidence>
<proteinExistence type="predicted"/>
<gene>
    <name evidence="1" type="ORF">BJ508DRAFT_303263</name>
</gene>
<dbReference type="AlphaFoldDB" id="A0A3N4IFC9"/>